<gene>
    <name evidence="2" type="ORF">HYPSUDRAFT_70169</name>
</gene>
<evidence type="ECO:0000313" key="2">
    <source>
        <dbReference type="EMBL" id="KJA18143.1"/>
    </source>
</evidence>
<evidence type="ECO:0000256" key="1">
    <source>
        <dbReference type="SAM" id="MobiDB-lite"/>
    </source>
</evidence>
<organism evidence="2 3">
    <name type="scientific">Hypholoma sublateritium (strain FD-334 SS-4)</name>
    <dbReference type="NCBI Taxonomy" id="945553"/>
    <lineage>
        <taxon>Eukaryota</taxon>
        <taxon>Fungi</taxon>
        <taxon>Dikarya</taxon>
        <taxon>Basidiomycota</taxon>
        <taxon>Agaricomycotina</taxon>
        <taxon>Agaricomycetes</taxon>
        <taxon>Agaricomycetidae</taxon>
        <taxon>Agaricales</taxon>
        <taxon>Agaricineae</taxon>
        <taxon>Strophariaceae</taxon>
        <taxon>Hypholoma</taxon>
    </lineage>
</organism>
<name>A0A0D2M4Q3_HYPSF</name>
<feature type="compositionally biased region" description="Polar residues" evidence="1">
    <location>
        <begin position="199"/>
        <end position="209"/>
    </location>
</feature>
<keyword evidence="3" id="KW-1185">Reference proteome</keyword>
<dbReference type="AlphaFoldDB" id="A0A0D2M4Q3"/>
<reference evidence="3" key="1">
    <citation type="submission" date="2014-04" db="EMBL/GenBank/DDBJ databases">
        <title>Evolutionary Origins and Diversification of the Mycorrhizal Mutualists.</title>
        <authorList>
            <consortium name="DOE Joint Genome Institute"/>
            <consortium name="Mycorrhizal Genomics Consortium"/>
            <person name="Kohler A."/>
            <person name="Kuo A."/>
            <person name="Nagy L.G."/>
            <person name="Floudas D."/>
            <person name="Copeland A."/>
            <person name="Barry K.W."/>
            <person name="Cichocki N."/>
            <person name="Veneault-Fourrey C."/>
            <person name="LaButti K."/>
            <person name="Lindquist E.A."/>
            <person name="Lipzen A."/>
            <person name="Lundell T."/>
            <person name="Morin E."/>
            <person name="Murat C."/>
            <person name="Riley R."/>
            <person name="Ohm R."/>
            <person name="Sun H."/>
            <person name="Tunlid A."/>
            <person name="Henrissat B."/>
            <person name="Grigoriev I.V."/>
            <person name="Hibbett D.S."/>
            <person name="Martin F."/>
        </authorList>
    </citation>
    <scope>NUCLEOTIDE SEQUENCE [LARGE SCALE GENOMIC DNA]</scope>
    <source>
        <strain evidence="3">FD-334 SS-4</strain>
    </source>
</reference>
<dbReference type="EMBL" id="KN817593">
    <property type="protein sequence ID" value="KJA18143.1"/>
    <property type="molecule type" value="Genomic_DNA"/>
</dbReference>
<feature type="region of interest" description="Disordered" evidence="1">
    <location>
        <begin position="185"/>
        <end position="222"/>
    </location>
</feature>
<accession>A0A0D2M4Q3</accession>
<protein>
    <submittedName>
        <fullName evidence="2">Uncharacterized protein</fullName>
    </submittedName>
</protein>
<proteinExistence type="predicted"/>
<evidence type="ECO:0000313" key="3">
    <source>
        <dbReference type="Proteomes" id="UP000054270"/>
    </source>
</evidence>
<dbReference type="Proteomes" id="UP000054270">
    <property type="component" value="Unassembled WGS sequence"/>
</dbReference>
<sequence>MYSIQQDSFPNAPGSEDVNTYGFVVEVASSPNTEAYYSPSLSAYETAPETPICSPLFFSPTSGFLELPQTPRINGADALASQFASHLQGLPGPRRLTIENPADATSVIDPPPAEIMLFQPDDRPVYNTPAGSIRPTFKPVHPFVDSAGKFLFTTGDEGRLAYESLRKVQSEIYFIEDETRRFIPPGMPYNLRSPDGLSDNDTPGVQPNSEPVKVDSLQGSTK</sequence>